<evidence type="ECO:0000313" key="2">
    <source>
        <dbReference type="EMBL" id="RCW16136.1"/>
    </source>
</evidence>
<protein>
    <recommendedName>
        <fullName evidence="1">Primase C-terminal 1 domain-containing protein</fullName>
    </recommendedName>
</protein>
<dbReference type="InterPro" id="IPR014820">
    <property type="entry name" value="PriCT_1"/>
</dbReference>
<sequence length="291" mass="33439">MSIYYTKGIQNSRLQLYDKDTNQPLPTEPFEFFKEFPAVETEGMDIDKFKKSKAPYCISGKVNGNKRNDKSLIYRDLIFLDYDNITTTSEEFKATVEQTLGDYSYIIYPTIKHTEERPRFRLVVKPSEPMNKEVYQAVVAEIADKIGLEYDPTSLTWSQLQGLPVTTGKSHEYDKTIHDKGTKPYPVPTYTEYIPKVKSTNGYNIHSPNERKSLTVRIIETLFNGFGEEGGRNVACASFVGMLFNRYVNFDLATAYQLTVMANNNTPEPLPEEELDTTFESIARKEYQTRI</sequence>
<dbReference type="SMART" id="SM00942">
    <property type="entry name" value="PriCT_1"/>
    <property type="match status" value="1"/>
</dbReference>
<evidence type="ECO:0000313" key="3">
    <source>
        <dbReference type="Proteomes" id="UP000253215"/>
    </source>
</evidence>
<gene>
    <name evidence="2" type="ORF">CAC02_10325</name>
</gene>
<reference evidence="2 3" key="1">
    <citation type="journal article" date="2018" name="Sci. Rep.">
        <title>Network-guided genomic and metagenomic analysis of the faecal microbiota of the critically endangered kakapo.</title>
        <authorList>
            <person name="Waite D.W."/>
            <person name="Dsouza M."/>
            <person name="Sekiguchi Y."/>
            <person name="Hugenholtz P."/>
            <person name="Taylor M.W."/>
        </authorList>
    </citation>
    <scope>NUCLEOTIDE SEQUENCE [LARGE SCALE GENOMIC DNA]</scope>
    <source>
        <strain evidence="2 3">BI02</strain>
    </source>
</reference>
<name>A0A368UAS5_9STRE</name>
<comment type="caution">
    <text evidence="2">The sequence shown here is derived from an EMBL/GenBank/DDBJ whole genome shotgun (WGS) entry which is preliminary data.</text>
</comment>
<dbReference type="Pfam" id="PF08708">
    <property type="entry name" value="PriCT_1"/>
    <property type="match status" value="1"/>
</dbReference>
<proteinExistence type="predicted"/>
<dbReference type="AlphaFoldDB" id="A0A368UAS5"/>
<accession>A0A368UAS5</accession>
<dbReference type="EMBL" id="NETH01000077">
    <property type="protein sequence ID" value="RCW16136.1"/>
    <property type="molecule type" value="Genomic_DNA"/>
</dbReference>
<feature type="domain" description="Primase C-terminal 1" evidence="1">
    <location>
        <begin position="221"/>
        <end position="288"/>
    </location>
</feature>
<dbReference type="Proteomes" id="UP000253215">
    <property type="component" value="Unassembled WGS sequence"/>
</dbReference>
<evidence type="ECO:0000259" key="1">
    <source>
        <dbReference type="SMART" id="SM00942"/>
    </source>
</evidence>
<organism evidence="2 3">
    <name type="scientific">Streptococcus gallolyticus</name>
    <dbReference type="NCBI Taxonomy" id="315405"/>
    <lineage>
        <taxon>Bacteria</taxon>
        <taxon>Bacillati</taxon>
        <taxon>Bacillota</taxon>
        <taxon>Bacilli</taxon>
        <taxon>Lactobacillales</taxon>
        <taxon>Streptococcaceae</taxon>
        <taxon>Streptococcus</taxon>
    </lineage>
</organism>